<dbReference type="Pfam" id="PF15413">
    <property type="entry name" value="PH_11"/>
    <property type="match status" value="1"/>
</dbReference>
<evidence type="ECO:0000256" key="2">
    <source>
        <dbReference type="ARBA" id="ARBA00022448"/>
    </source>
</evidence>
<keyword evidence="6" id="KW-0445">Lipid transport</keyword>
<feature type="region of interest" description="Disordered" evidence="9">
    <location>
        <begin position="141"/>
        <end position="161"/>
    </location>
</feature>
<dbReference type="InterPro" id="IPR058801">
    <property type="entry name" value="PDZD8_N"/>
</dbReference>
<evidence type="ECO:0000256" key="5">
    <source>
        <dbReference type="ARBA" id="ARBA00022989"/>
    </source>
</evidence>
<reference evidence="12 13" key="1">
    <citation type="submission" date="2018-05" db="EMBL/GenBank/DDBJ databases">
        <title>Genome sequencing and assembly of the regulated plant pathogen Lachnellula willkommii and related sister species for the development of diagnostic species identification markers.</title>
        <authorList>
            <person name="Giroux E."/>
            <person name="Bilodeau G."/>
        </authorList>
    </citation>
    <scope>NUCLEOTIDE SEQUENCE [LARGE SCALE GENOMIC DNA]</scope>
    <source>
        <strain evidence="12 13">CBS 197.66</strain>
    </source>
</reference>
<feature type="compositionally biased region" description="Low complexity" evidence="9">
    <location>
        <begin position="788"/>
        <end position="803"/>
    </location>
</feature>
<feature type="region of interest" description="Disordered" evidence="9">
    <location>
        <begin position="597"/>
        <end position="1012"/>
    </location>
</feature>
<keyword evidence="5 10" id="KW-1133">Transmembrane helix</keyword>
<name>A0A8H8UH79_9HELO</name>
<feature type="compositionally biased region" description="Basic and acidic residues" evidence="9">
    <location>
        <begin position="868"/>
        <end position="879"/>
    </location>
</feature>
<evidence type="ECO:0000259" key="11">
    <source>
        <dbReference type="PROSITE" id="PS51847"/>
    </source>
</evidence>
<dbReference type="GO" id="GO:0008289">
    <property type="term" value="F:lipid binding"/>
    <property type="evidence" value="ECO:0007669"/>
    <property type="project" value="UniProtKB-KW"/>
</dbReference>
<dbReference type="PANTHER" id="PTHR13466:SF19">
    <property type="entry name" value="NUCLEUS-VACUOLE JUNCTION PROTEIN 2"/>
    <property type="match status" value="1"/>
</dbReference>
<evidence type="ECO:0000256" key="8">
    <source>
        <dbReference type="ARBA" id="ARBA00023136"/>
    </source>
</evidence>
<feature type="compositionally biased region" description="Low complexity" evidence="9">
    <location>
        <begin position="767"/>
        <end position="779"/>
    </location>
</feature>
<dbReference type="PANTHER" id="PTHR13466">
    <property type="entry name" value="TEX2 PROTEIN-RELATED"/>
    <property type="match status" value="1"/>
</dbReference>
<proteinExistence type="predicted"/>
<dbReference type="Pfam" id="PF26547">
    <property type="entry name" value="PDZD8_N"/>
    <property type="match status" value="1"/>
</dbReference>
<feature type="compositionally biased region" description="Pro residues" evidence="9">
    <location>
        <begin position="834"/>
        <end position="844"/>
    </location>
</feature>
<keyword evidence="8 10" id="KW-0472">Membrane</keyword>
<dbReference type="OrthoDB" id="26740at2759"/>
<comment type="caution">
    <text evidence="12">The sequence shown here is derived from an EMBL/GenBank/DDBJ whole genome shotgun (WGS) entry which is preliminary data.</text>
</comment>
<accession>A0A8H8UH79</accession>
<evidence type="ECO:0000256" key="3">
    <source>
        <dbReference type="ARBA" id="ARBA00022692"/>
    </source>
</evidence>
<feature type="compositionally biased region" description="Polar residues" evidence="9">
    <location>
        <begin position="152"/>
        <end position="161"/>
    </location>
</feature>
<comment type="subcellular location">
    <subcellularLocation>
        <location evidence="1">Endoplasmic reticulum membrane</location>
    </subcellularLocation>
</comment>
<keyword evidence="2" id="KW-0813">Transport</keyword>
<dbReference type="GO" id="GO:0015914">
    <property type="term" value="P:phospholipid transport"/>
    <property type="evidence" value="ECO:0007669"/>
    <property type="project" value="TreeGrafter"/>
</dbReference>
<dbReference type="GO" id="GO:0032865">
    <property type="term" value="C:ERMES complex"/>
    <property type="evidence" value="ECO:0007669"/>
    <property type="project" value="TreeGrafter"/>
</dbReference>
<feature type="domain" description="SMP-LTD" evidence="11">
    <location>
        <begin position="324"/>
        <end position="517"/>
    </location>
</feature>
<evidence type="ECO:0000313" key="12">
    <source>
        <dbReference type="EMBL" id="TVY43810.1"/>
    </source>
</evidence>
<feature type="compositionally biased region" description="Low complexity" evidence="9">
    <location>
        <begin position="728"/>
        <end position="751"/>
    </location>
</feature>
<gene>
    <name evidence="12" type="primary">YPR091C</name>
    <name evidence="12" type="ORF">LSUB1_G002166</name>
</gene>
<keyword evidence="7" id="KW-0446">Lipid-binding</keyword>
<dbReference type="GO" id="GO:1990456">
    <property type="term" value="P:mitochondrion-endoplasmic reticulum membrane tethering"/>
    <property type="evidence" value="ECO:0007669"/>
    <property type="project" value="TreeGrafter"/>
</dbReference>
<evidence type="ECO:0000256" key="9">
    <source>
        <dbReference type="SAM" id="MobiDB-lite"/>
    </source>
</evidence>
<feature type="transmembrane region" description="Helical" evidence="10">
    <location>
        <begin position="49"/>
        <end position="77"/>
    </location>
</feature>
<feature type="compositionally biased region" description="Polar residues" evidence="9">
    <location>
        <begin position="692"/>
        <end position="701"/>
    </location>
</feature>
<organism evidence="12 13">
    <name type="scientific">Lachnellula subtilissima</name>
    <dbReference type="NCBI Taxonomy" id="602034"/>
    <lineage>
        <taxon>Eukaryota</taxon>
        <taxon>Fungi</taxon>
        <taxon>Dikarya</taxon>
        <taxon>Ascomycota</taxon>
        <taxon>Pezizomycotina</taxon>
        <taxon>Leotiomycetes</taxon>
        <taxon>Helotiales</taxon>
        <taxon>Lachnaceae</taxon>
        <taxon>Lachnellula</taxon>
    </lineage>
</organism>
<evidence type="ECO:0000256" key="7">
    <source>
        <dbReference type="ARBA" id="ARBA00023121"/>
    </source>
</evidence>
<feature type="compositionally biased region" description="Polar residues" evidence="9">
    <location>
        <begin position="627"/>
        <end position="644"/>
    </location>
</feature>
<feature type="compositionally biased region" description="Basic and acidic residues" evidence="9">
    <location>
        <begin position="898"/>
        <end position="909"/>
    </location>
</feature>
<feature type="compositionally biased region" description="Low complexity" evidence="9">
    <location>
        <begin position="653"/>
        <end position="676"/>
    </location>
</feature>
<evidence type="ECO:0000256" key="4">
    <source>
        <dbReference type="ARBA" id="ARBA00022824"/>
    </source>
</evidence>
<evidence type="ECO:0000256" key="1">
    <source>
        <dbReference type="ARBA" id="ARBA00004586"/>
    </source>
</evidence>
<evidence type="ECO:0000313" key="13">
    <source>
        <dbReference type="Proteomes" id="UP000462212"/>
    </source>
</evidence>
<dbReference type="CDD" id="cd21675">
    <property type="entry name" value="SMP_TEX2"/>
    <property type="match status" value="1"/>
</dbReference>
<keyword evidence="4" id="KW-0256">Endoplasmic reticulum</keyword>
<dbReference type="InterPro" id="IPR031468">
    <property type="entry name" value="SMP_LBD"/>
</dbReference>
<dbReference type="GO" id="GO:0005789">
    <property type="term" value="C:endoplasmic reticulum membrane"/>
    <property type="evidence" value="ECO:0007669"/>
    <property type="project" value="UniProtKB-SubCell"/>
</dbReference>
<evidence type="ECO:0000256" key="6">
    <source>
        <dbReference type="ARBA" id="ARBA00023055"/>
    </source>
</evidence>
<keyword evidence="3 10" id="KW-0812">Transmembrane</keyword>
<sequence length="1012" mass="111127">MYGVGYPMGRLSQNLRSCPYRSAIVDRNNNILLRGPQYPHNTDATMAGLLGFLLVYTLGGITFIPLLICAVLLHAYFSFPIHEDTAYREPDNESIVRPEDDIDAIKKAQKTLGEKFQSRRDHEADVAAGYFAVCREYTPGGVNGKPPERTTPVGSTTVSAPSPSVYQSMYRSIFDRKQNNSPLDNKGAGRPQRRGGNVFYVVLRHGHLMLFDDDEQLEVRHVVSLAHHNVSIYSGGEETPEGELFIKRNALCLSRRADAGEITPDGKASKPFFLFSENCSEKEDFYFAMLRNQERKPDAKNNPPIPLQYDVKDIITLVQKLHSSEEHLQTRWINAIIGRIFLALYKTTEIENFVRAKITKKISRVKTPSFLSKIALRQIDLGEAAPVITNPRLKDLTVDGELVVEADVKYSGNFRLEVAATARIELGSRFKAREVNLLLAVVLKRLEGHVMLRVKPPPSNRFWVSFSSMPKIDMTIEPIVSSRQITYTLILRQIENRIKEVIAESLVFPNWDDSPFYHSEEKLWRGGVWADDRVADHSQDPGTVAAEEGNVDEVDHLEHEEPIEALPHIEKSMSMPVIDASAPASIQARKGARSVFNLGTSKSGGSSTSIETRSPVVDKQPRVLRSGSFTSASSPIVSTDSTNVDAFKPSTPPSHSHASSAMAAISAISQSNSPSHTPLDSPSIASKAEKFGSQSPASSNDLLHPDAETETDLTPRPSVNVSEIIDESQASSYPPSPASISQASSKSEAPSTRTFGSSSKDRREDSTSTSSSGKSSTTEPNNKRISLAAVAGTAAATAKKWGWNLQRQGGQKLDSTAEGPEKSSRPLIMGRGQPLPPPGTPLPPPDRKTKTAPIPVPKRKPLAAPNLPERHKDDEHESNGHSSHRHAVPPPPLPKRRSRDDTKDVHEPGDDGLLVVEAPANDSEPTTPMTEDAPAYMPPWVEDADDEEEKARPPSSVSSAKTPPRLPKRRPQHRVLSGSPEEDGHRLPSWMAAQEEEARAKSTLVDEDAGLQ</sequence>
<keyword evidence="13" id="KW-1185">Reference proteome</keyword>
<dbReference type="EMBL" id="QGMJ01000055">
    <property type="protein sequence ID" value="TVY43810.1"/>
    <property type="molecule type" value="Genomic_DNA"/>
</dbReference>
<dbReference type="Proteomes" id="UP000462212">
    <property type="component" value="Unassembled WGS sequence"/>
</dbReference>
<dbReference type="AlphaFoldDB" id="A0A8H8UH79"/>
<protein>
    <submittedName>
        <fullName evidence="12">Putative PH domain-containing protein</fullName>
    </submittedName>
</protein>
<feature type="compositionally biased region" description="Low complexity" evidence="9">
    <location>
        <begin position="599"/>
        <end position="609"/>
    </location>
</feature>
<dbReference type="PROSITE" id="PS51847">
    <property type="entry name" value="SMP"/>
    <property type="match status" value="1"/>
</dbReference>
<evidence type="ECO:0000256" key="10">
    <source>
        <dbReference type="SAM" id="Phobius"/>
    </source>
</evidence>